<feature type="domain" description="RRM" evidence="3">
    <location>
        <begin position="7"/>
        <end position="81"/>
    </location>
</feature>
<dbReference type="PANTHER" id="PTHR23147">
    <property type="entry name" value="SERINE/ARGININE RICH SPLICING FACTOR"/>
    <property type="match status" value="1"/>
</dbReference>
<keyword evidence="5" id="KW-1185">Reference proteome</keyword>
<protein>
    <submittedName>
        <fullName evidence="4">Multiple RNA-binding domain-containing protein 1</fullName>
    </submittedName>
</protein>
<evidence type="ECO:0000259" key="3">
    <source>
        <dbReference type="PROSITE" id="PS50102"/>
    </source>
</evidence>
<feature type="compositionally biased region" description="Basic and acidic residues" evidence="2">
    <location>
        <begin position="118"/>
        <end position="140"/>
    </location>
</feature>
<feature type="region of interest" description="Disordered" evidence="2">
    <location>
        <begin position="315"/>
        <end position="363"/>
    </location>
</feature>
<dbReference type="SMART" id="SM00360">
    <property type="entry name" value="RRM"/>
    <property type="match status" value="1"/>
</dbReference>
<dbReference type="Proteomes" id="UP001470230">
    <property type="component" value="Unassembled WGS sequence"/>
</dbReference>
<comment type="caution">
    <text evidence="4">The sequence shown here is derived from an EMBL/GenBank/DDBJ whole genome shotgun (WGS) entry which is preliminary data.</text>
</comment>
<gene>
    <name evidence="4" type="ORF">M9Y10_015071</name>
</gene>
<evidence type="ECO:0000256" key="1">
    <source>
        <dbReference type="PROSITE-ProRule" id="PRU00176"/>
    </source>
</evidence>
<dbReference type="SUPFAM" id="SSF54928">
    <property type="entry name" value="RNA-binding domain, RBD"/>
    <property type="match status" value="1"/>
</dbReference>
<dbReference type="InterPro" id="IPR000504">
    <property type="entry name" value="RRM_dom"/>
</dbReference>
<dbReference type="InterPro" id="IPR012677">
    <property type="entry name" value="Nucleotide-bd_a/b_plait_sf"/>
</dbReference>
<dbReference type="InterPro" id="IPR035979">
    <property type="entry name" value="RBD_domain_sf"/>
</dbReference>
<dbReference type="SMART" id="SM00361">
    <property type="entry name" value="RRM_1"/>
    <property type="match status" value="1"/>
</dbReference>
<dbReference type="Gene3D" id="3.30.70.330">
    <property type="match status" value="1"/>
</dbReference>
<accession>A0ABR2L323</accession>
<name>A0ABR2L323_9EUKA</name>
<dbReference type="InterPro" id="IPR050907">
    <property type="entry name" value="SRSF"/>
</dbReference>
<evidence type="ECO:0000313" key="5">
    <source>
        <dbReference type="Proteomes" id="UP001470230"/>
    </source>
</evidence>
<dbReference type="InterPro" id="IPR003954">
    <property type="entry name" value="RRM_euk-type"/>
</dbReference>
<sequence length="363" mass="42874">MNKDPPKSLFVTNLPYSLDFEDFKSYFTKFGPVERFDIPDHPAKPIAFVHFENSDDAAKCLKENNGILYHGKILRIKYSSKAKPENPPPLPSSVRTEADTSSNAHVSETNKVNLDSLSNHKEHERLVHSPPERHSHKARYESIHHSWESRRRDISPSYEVERRHDRYNKYDYIDRVRERDHYRDRIDRGPPLIRDRERDYYNDQYEYDHYSYRRPSGNYREREIGHEFHERDPRGLNDRDYYDYQYNQSSVQPISQTHQIPQQPLPRTLAYPVNQNSPVLIPTHPSAASIQPTMVNSITQQQVNELVHVAPRSNIIRSQIPASSQIQTPPRLRQEQPPPPSSIQQSQPPQYEYDGNRYYSPYR</sequence>
<dbReference type="Pfam" id="PF00076">
    <property type="entry name" value="RRM_1"/>
    <property type="match status" value="1"/>
</dbReference>
<dbReference type="PROSITE" id="PS50102">
    <property type="entry name" value="RRM"/>
    <property type="match status" value="1"/>
</dbReference>
<evidence type="ECO:0000256" key="2">
    <source>
        <dbReference type="SAM" id="MobiDB-lite"/>
    </source>
</evidence>
<organism evidence="4 5">
    <name type="scientific">Tritrichomonas musculus</name>
    <dbReference type="NCBI Taxonomy" id="1915356"/>
    <lineage>
        <taxon>Eukaryota</taxon>
        <taxon>Metamonada</taxon>
        <taxon>Parabasalia</taxon>
        <taxon>Tritrichomonadida</taxon>
        <taxon>Tritrichomonadidae</taxon>
        <taxon>Tritrichomonas</taxon>
    </lineage>
</organism>
<feature type="compositionally biased region" description="Polar residues" evidence="2">
    <location>
        <begin position="315"/>
        <end position="328"/>
    </location>
</feature>
<feature type="compositionally biased region" description="Polar residues" evidence="2">
    <location>
        <begin position="93"/>
        <end position="117"/>
    </location>
</feature>
<reference evidence="4 5" key="1">
    <citation type="submission" date="2024-04" db="EMBL/GenBank/DDBJ databases">
        <title>Tritrichomonas musculus Genome.</title>
        <authorList>
            <person name="Alves-Ferreira E."/>
            <person name="Grigg M."/>
            <person name="Lorenzi H."/>
            <person name="Galac M."/>
        </authorList>
    </citation>
    <scope>NUCLEOTIDE SEQUENCE [LARGE SCALE GENOMIC DNA]</scope>
    <source>
        <strain evidence="4 5">EAF2021</strain>
    </source>
</reference>
<dbReference type="CDD" id="cd00590">
    <property type="entry name" value="RRM_SF"/>
    <property type="match status" value="1"/>
</dbReference>
<feature type="region of interest" description="Disordered" evidence="2">
    <location>
        <begin position="80"/>
        <end position="140"/>
    </location>
</feature>
<dbReference type="EMBL" id="JAPFFF010000002">
    <property type="protein sequence ID" value="KAK8897137.1"/>
    <property type="molecule type" value="Genomic_DNA"/>
</dbReference>
<proteinExistence type="predicted"/>
<evidence type="ECO:0000313" key="4">
    <source>
        <dbReference type="EMBL" id="KAK8897137.1"/>
    </source>
</evidence>
<keyword evidence="1" id="KW-0694">RNA-binding</keyword>